<keyword evidence="2 6" id="KW-0808">Transferase</keyword>
<name>A0A9Q4AZL1_SALAG</name>
<dbReference type="EMBL" id="JABXYM010000001">
    <property type="protein sequence ID" value="MCR6095336.1"/>
    <property type="molecule type" value="Genomic_DNA"/>
</dbReference>
<gene>
    <name evidence="8" type="ORF">HXA33_02160</name>
</gene>
<dbReference type="InterPro" id="IPR050306">
    <property type="entry name" value="PfkB_Carbo_kinase"/>
</dbReference>
<dbReference type="PROSITE" id="PS00584">
    <property type="entry name" value="PFKB_KINASES_2"/>
    <property type="match status" value="1"/>
</dbReference>
<dbReference type="Gene3D" id="3.40.1190.20">
    <property type="match status" value="1"/>
</dbReference>
<dbReference type="CDD" id="cd01166">
    <property type="entry name" value="KdgK"/>
    <property type="match status" value="1"/>
</dbReference>
<proteinExistence type="inferred from homology"/>
<sequence>MTALRSIDVVTIGESMVLFQPSPEGTIPYASLFASSVGGAESNVALALSRLGKTSRWISRLGDDPFGKMILSTLTGEGVDVSHVITDDQHPTAVFFKESKGYGDPNVYYYRKNSAASYFSKEDISSSWFLGAKHLHVTGITPALGLQTAEMVSEAMKQAKEQGLTVSFDPNIRKKLWREDEARETLLPMVALCDLFIPGIDEVKLLVGERANDVDYAKACQHLGPQMVAMKLGSEGAYMRFGNEFHREPAYRVNHIVDTVGAGDAFCAGLLSVLLDEEDPFNIVTLRRSVSQAAKRAAAMGALATQFKGDWEGSPTLQEINSLITGDQYTTR</sequence>
<dbReference type="GO" id="GO:0006000">
    <property type="term" value="P:fructose metabolic process"/>
    <property type="evidence" value="ECO:0007669"/>
    <property type="project" value="UniProtKB-ARBA"/>
</dbReference>
<organism evidence="8 9">
    <name type="scientific">Salipaludibacillus agaradhaerens</name>
    <name type="common">Bacillus agaradhaerens</name>
    <dbReference type="NCBI Taxonomy" id="76935"/>
    <lineage>
        <taxon>Bacteria</taxon>
        <taxon>Bacillati</taxon>
        <taxon>Bacillota</taxon>
        <taxon>Bacilli</taxon>
        <taxon>Bacillales</taxon>
        <taxon>Bacillaceae</taxon>
    </lineage>
</organism>
<dbReference type="SUPFAM" id="SSF53613">
    <property type="entry name" value="Ribokinase-like"/>
    <property type="match status" value="1"/>
</dbReference>
<evidence type="ECO:0000256" key="4">
    <source>
        <dbReference type="ARBA" id="ARBA00022777"/>
    </source>
</evidence>
<keyword evidence="4 6" id="KW-0418">Kinase</keyword>
<comment type="caution">
    <text evidence="8">The sequence shown here is derived from an EMBL/GenBank/DDBJ whole genome shotgun (WGS) entry which is preliminary data.</text>
</comment>
<dbReference type="PANTHER" id="PTHR43085">
    <property type="entry name" value="HEXOKINASE FAMILY MEMBER"/>
    <property type="match status" value="1"/>
</dbReference>
<dbReference type="RefSeq" id="WP_257820034.1">
    <property type="nucleotide sequence ID" value="NZ_JABXYM010000001.1"/>
</dbReference>
<keyword evidence="3" id="KW-0547">Nucleotide-binding</keyword>
<dbReference type="GO" id="GO:0008865">
    <property type="term" value="F:fructokinase activity"/>
    <property type="evidence" value="ECO:0007669"/>
    <property type="project" value="UniProtKB-ARBA"/>
</dbReference>
<evidence type="ECO:0000256" key="5">
    <source>
        <dbReference type="ARBA" id="ARBA00022840"/>
    </source>
</evidence>
<evidence type="ECO:0000256" key="3">
    <source>
        <dbReference type="ARBA" id="ARBA00022741"/>
    </source>
</evidence>
<dbReference type="InterPro" id="IPR002173">
    <property type="entry name" value="Carboh/pur_kinase_PfkB_CS"/>
</dbReference>
<dbReference type="InterPro" id="IPR002139">
    <property type="entry name" value="Ribo/fructo_kinase"/>
</dbReference>
<dbReference type="Proteomes" id="UP001057753">
    <property type="component" value="Unassembled WGS sequence"/>
</dbReference>
<reference evidence="8" key="1">
    <citation type="submission" date="2020-06" db="EMBL/GenBank/DDBJ databases">
        <title>Insight into the genomes of haloalkaliphilic bacilli from Kenyan soda lakes.</title>
        <authorList>
            <person name="Mwirichia R."/>
            <person name="Villamizar G.C."/>
            <person name="Poehlein A."/>
            <person name="Mugweru J."/>
            <person name="Kipnyargis A."/>
            <person name="Kiplimo D."/>
            <person name="Orwa P."/>
            <person name="Daniel R."/>
        </authorList>
    </citation>
    <scope>NUCLEOTIDE SEQUENCE</scope>
    <source>
        <strain evidence="8">B1096_S55</strain>
    </source>
</reference>
<dbReference type="AlphaFoldDB" id="A0A9Q4AZL1"/>
<dbReference type="GO" id="GO:0005524">
    <property type="term" value="F:ATP binding"/>
    <property type="evidence" value="ECO:0007669"/>
    <property type="project" value="UniProtKB-KW"/>
</dbReference>
<comment type="similarity">
    <text evidence="1 6">Belongs to the carbohydrate kinase PfkB family.</text>
</comment>
<dbReference type="InterPro" id="IPR011611">
    <property type="entry name" value="PfkB_dom"/>
</dbReference>
<keyword evidence="5" id="KW-0067">ATP-binding</keyword>
<dbReference type="InterPro" id="IPR029056">
    <property type="entry name" value="Ribokinase-like"/>
</dbReference>
<evidence type="ECO:0000256" key="1">
    <source>
        <dbReference type="ARBA" id="ARBA00010688"/>
    </source>
</evidence>
<evidence type="ECO:0000313" key="9">
    <source>
        <dbReference type="Proteomes" id="UP001057753"/>
    </source>
</evidence>
<evidence type="ECO:0000256" key="2">
    <source>
        <dbReference type="ARBA" id="ARBA00022679"/>
    </source>
</evidence>
<dbReference type="PANTHER" id="PTHR43085:SF1">
    <property type="entry name" value="PSEUDOURIDINE KINASE-RELATED"/>
    <property type="match status" value="1"/>
</dbReference>
<dbReference type="Pfam" id="PF00294">
    <property type="entry name" value="PfkB"/>
    <property type="match status" value="1"/>
</dbReference>
<accession>A0A9Q4AZL1</accession>
<evidence type="ECO:0000259" key="7">
    <source>
        <dbReference type="Pfam" id="PF00294"/>
    </source>
</evidence>
<dbReference type="PRINTS" id="PR00990">
    <property type="entry name" value="RIBOKINASE"/>
</dbReference>
<protein>
    <submittedName>
        <fullName evidence="8">Sugar kinase</fullName>
    </submittedName>
</protein>
<keyword evidence="9" id="KW-1185">Reference proteome</keyword>
<evidence type="ECO:0000313" key="8">
    <source>
        <dbReference type="EMBL" id="MCR6095336.1"/>
    </source>
</evidence>
<feature type="domain" description="Carbohydrate kinase PfkB" evidence="7">
    <location>
        <begin position="8"/>
        <end position="316"/>
    </location>
</feature>
<evidence type="ECO:0000256" key="6">
    <source>
        <dbReference type="RuleBase" id="RU003704"/>
    </source>
</evidence>